<reference evidence="1 2" key="1">
    <citation type="submission" date="2018-06" db="EMBL/GenBank/DDBJ databases">
        <authorList>
            <consortium name="Pathogen Informatics"/>
            <person name="Doyle S."/>
        </authorList>
    </citation>
    <scope>NUCLEOTIDE SEQUENCE [LARGE SCALE GENOMIC DNA]</scope>
    <source>
        <strain evidence="1 2">NCTC4837</strain>
    </source>
</reference>
<accession>A0A2X2IY51</accession>
<name>A0A2X2IY51_SHIDY</name>
<evidence type="ECO:0000313" key="1">
    <source>
        <dbReference type="EMBL" id="SPZ79245.1"/>
    </source>
</evidence>
<dbReference type="AlphaFoldDB" id="A0A2X2IY51"/>
<dbReference type="Proteomes" id="UP000251082">
    <property type="component" value="Unassembled WGS sequence"/>
</dbReference>
<proteinExistence type="predicted"/>
<organism evidence="1 2">
    <name type="scientific">Shigella dysenteriae</name>
    <dbReference type="NCBI Taxonomy" id="622"/>
    <lineage>
        <taxon>Bacteria</taxon>
        <taxon>Pseudomonadati</taxon>
        <taxon>Pseudomonadota</taxon>
        <taxon>Gammaproteobacteria</taxon>
        <taxon>Enterobacterales</taxon>
        <taxon>Enterobacteriaceae</taxon>
        <taxon>Shigella</taxon>
    </lineage>
</organism>
<dbReference type="EMBL" id="UAUQ01000013">
    <property type="protein sequence ID" value="SPZ79245.1"/>
    <property type="molecule type" value="Genomic_DNA"/>
</dbReference>
<evidence type="ECO:0000313" key="2">
    <source>
        <dbReference type="Proteomes" id="UP000251082"/>
    </source>
</evidence>
<gene>
    <name evidence="1" type="ORF">NCTC4837_03952</name>
</gene>
<sequence>MTLSCSSTDFENDSDFRPSRARCCLRFRLCRSIRCVYRLLITCSFPFRRDSYSGQPSVIHITTSKGDSRLIRRPSGHSAFTEYVRNNRLPEPVIRVKQPALARFSPDVSPLFVHFRADDDVTARLYARGYWICPYISRHLLSLNPLQARCRRYSRGER</sequence>
<protein>
    <submittedName>
        <fullName evidence="1">Lysis protein S</fullName>
    </submittedName>
</protein>